<dbReference type="PANTHER" id="PTHR10869">
    <property type="entry name" value="PROLYL 4-HYDROXYLASE ALPHA SUBUNIT"/>
    <property type="match status" value="1"/>
</dbReference>
<dbReference type="InterPro" id="IPR045054">
    <property type="entry name" value="P4HA-like"/>
</dbReference>
<sequence>MPGKKRQLPTKSNQKPEPKSNKGTQDSFNFPAVSSKRGLKASTELLQSHGIFTVPGVLTPAEACSLVQAAESFGFEHQSSRGPAFGEALRSNGRIAVHSPAFAAQLWTASGLDLLMQQLPCGANAQGLNPNIRIYRYSSGQHFGKHIDESARLGPGLATQFTLLIYLSGSNGGKGFPAHLSELRGGETVFYEGRKSKEVARVAPEVGLALLHRHGDDCLEHEALAVQHGLKYILRSDVAFRSA</sequence>
<dbReference type="Pfam" id="PF13640">
    <property type="entry name" value="2OG-FeII_Oxy_3"/>
    <property type="match status" value="1"/>
</dbReference>
<dbReference type="SMART" id="SM00702">
    <property type="entry name" value="P4Hc"/>
    <property type="match status" value="1"/>
</dbReference>
<dbReference type="GO" id="GO:0004656">
    <property type="term" value="F:procollagen-proline 4-dioxygenase activity"/>
    <property type="evidence" value="ECO:0007669"/>
    <property type="project" value="UniProtKB-EC"/>
</dbReference>
<feature type="region of interest" description="Disordered" evidence="8">
    <location>
        <begin position="1"/>
        <end position="31"/>
    </location>
</feature>
<keyword evidence="5" id="KW-0560">Oxidoreductase</keyword>
<organism evidence="10 11">
    <name type="scientific">Symbiochloris irregularis</name>
    <dbReference type="NCBI Taxonomy" id="706552"/>
    <lineage>
        <taxon>Eukaryota</taxon>
        <taxon>Viridiplantae</taxon>
        <taxon>Chlorophyta</taxon>
        <taxon>core chlorophytes</taxon>
        <taxon>Trebouxiophyceae</taxon>
        <taxon>Trebouxiales</taxon>
        <taxon>Trebouxiaceae</taxon>
        <taxon>Symbiochloris</taxon>
    </lineage>
</organism>
<keyword evidence="11" id="KW-1185">Reference proteome</keyword>
<comment type="catalytic activity">
    <reaction evidence="7">
        <text>L-prolyl-[collagen] + 2-oxoglutarate + O2 = trans-4-hydroxy-L-prolyl-[collagen] + succinate + CO2</text>
        <dbReference type="Rhea" id="RHEA:18945"/>
        <dbReference type="Rhea" id="RHEA-COMP:11676"/>
        <dbReference type="Rhea" id="RHEA-COMP:11680"/>
        <dbReference type="ChEBI" id="CHEBI:15379"/>
        <dbReference type="ChEBI" id="CHEBI:16526"/>
        <dbReference type="ChEBI" id="CHEBI:16810"/>
        <dbReference type="ChEBI" id="CHEBI:30031"/>
        <dbReference type="ChEBI" id="CHEBI:50342"/>
        <dbReference type="ChEBI" id="CHEBI:61965"/>
        <dbReference type="EC" id="1.14.11.2"/>
    </reaction>
</comment>
<feature type="domain" description="Fe2OG dioxygenase" evidence="9">
    <location>
        <begin position="127"/>
        <end position="243"/>
    </location>
</feature>
<proteinExistence type="predicted"/>
<evidence type="ECO:0000313" key="11">
    <source>
        <dbReference type="Proteomes" id="UP001465755"/>
    </source>
</evidence>
<comment type="cofactor">
    <cofactor evidence="1">
        <name>L-ascorbate</name>
        <dbReference type="ChEBI" id="CHEBI:38290"/>
    </cofactor>
</comment>
<evidence type="ECO:0000256" key="6">
    <source>
        <dbReference type="ARBA" id="ARBA00023004"/>
    </source>
</evidence>
<evidence type="ECO:0000256" key="5">
    <source>
        <dbReference type="ARBA" id="ARBA00023002"/>
    </source>
</evidence>
<dbReference type="GO" id="GO:0005506">
    <property type="term" value="F:iron ion binding"/>
    <property type="evidence" value="ECO:0007669"/>
    <property type="project" value="InterPro"/>
</dbReference>
<dbReference type="InterPro" id="IPR044862">
    <property type="entry name" value="Pro_4_hyd_alph_FE2OG_OXY"/>
</dbReference>
<accession>A0AAW1PT55</accession>
<keyword evidence="6" id="KW-0408">Iron</keyword>
<dbReference type="GO" id="GO:0005789">
    <property type="term" value="C:endoplasmic reticulum membrane"/>
    <property type="evidence" value="ECO:0007669"/>
    <property type="project" value="UniProtKB-SubCell"/>
</dbReference>
<dbReference type="EMBL" id="JALJOQ010000012">
    <property type="protein sequence ID" value="KAK9811049.1"/>
    <property type="molecule type" value="Genomic_DNA"/>
</dbReference>
<keyword evidence="4" id="KW-0223">Dioxygenase</keyword>
<dbReference type="PANTHER" id="PTHR10869:SF236">
    <property type="entry name" value="PROLYL 4-HYDROXYLASE ALPHA SUBUNIT DOMAIN-CONTAINING PROTEIN"/>
    <property type="match status" value="1"/>
</dbReference>
<evidence type="ECO:0000256" key="4">
    <source>
        <dbReference type="ARBA" id="ARBA00022964"/>
    </source>
</evidence>
<evidence type="ECO:0000256" key="1">
    <source>
        <dbReference type="ARBA" id="ARBA00001961"/>
    </source>
</evidence>
<evidence type="ECO:0000256" key="7">
    <source>
        <dbReference type="ARBA" id="ARBA00049169"/>
    </source>
</evidence>
<evidence type="ECO:0000256" key="3">
    <source>
        <dbReference type="ARBA" id="ARBA00022723"/>
    </source>
</evidence>
<comment type="subcellular location">
    <subcellularLocation>
        <location evidence="2">Endoplasmic reticulum membrane</location>
        <topology evidence="2">Single-pass type II membrane protein</topology>
    </subcellularLocation>
</comment>
<evidence type="ECO:0000256" key="8">
    <source>
        <dbReference type="SAM" id="MobiDB-lite"/>
    </source>
</evidence>
<dbReference type="AlphaFoldDB" id="A0AAW1PT55"/>
<dbReference type="GO" id="GO:0031418">
    <property type="term" value="F:L-ascorbic acid binding"/>
    <property type="evidence" value="ECO:0007669"/>
    <property type="project" value="InterPro"/>
</dbReference>
<evidence type="ECO:0000259" key="9">
    <source>
        <dbReference type="PROSITE" id="PS51471"/>
    </source>
</evidence>
<comment type="caution">
    <text evidence="10">The sequence shown here is derived from an EMBL/GenBank/DDBJ whole genome shotgun (WGS) entry which is preliminary data.</text>
</comment>
<protein>
    <recommendedName>
        <fullName evidence="9">Fe2OG dioxygenase domain-containing protein</fullName>
    </recommendedName>
</protein>
<dbReference type="Proteomes" id="UP001465755">
    <property type="component" value="Unassembled WGS sequence"/>
</dbReference>
<evidence type="ECO:0000256" key="2">
    <source>
        <dbReference type="ARBA" id="ARBA00004648"/>
    </source>
</evidence>
<gene>
    <name evidence="10" type="ORF">WJX73_009320</name>
</gene>
<dbReference type="Gene3D" id="2.60.120.620">
    <property type="entry name" value="q2cbj1_9rhob like domain"/>
    <property type="match status" value="1"/>
</dbReference>
<name>A0AAW1PT55_9CHLO</name>
<reference evidence="10 11" key="1">
    <citation type="journal article" date="2024" name="Nat. Commun.">
        <title>Phylogenomics reveals the evolutionary origins of lichenization in chlorophyte algae.</title>
        <authorList>
            <person name="Puginier C."/>
            <person name="Libourel C."/>
            <person name="Otte J."/>
            <person name="Skaloud P."/>
            <person name="Haon M."/>
            <person name="Grisel S."/>
            <person name="Petersen M."/>
            <person name="Berrin J.G."/>
            <person name="Delaux P.M."/>
            <person name="Dal Grande F."/>
            <person name="Keller J."/>
        </authorList>
    </citation>
    <scope>NUCLEOTIDE SEQUENCE [LARGE SCALE GENOMIC DNA]</scope>
    <source>
        <strain evidence="10 11">SAG 2036</strain>
    </source>
</reference>
<evidence type="ECO:0000313" key="10">
    <source>
        <dbReference type="EMBL" id="KAK9811049.1"/>
    </source>
</evidence>
<dbReference type="InterPro" id="IPR006620">
    <property type="entry name" value="Pro_4_hyd_alph"/>
</dbReference>
<dbReference type="InterPro" id="IPR005123">
    <property type="entry name" value="Oxoglu/Fe-dep_dioxygenase_dom"/>
</dbReference>
<dbReference type="PROSITE" id="PS51471">
    <property type="entry name" value="FE2OG_OXY"/>
    <property type="match status" value="1"/>
</dbReference>
<keyword evidence="3" id="KW-0479">Metal-binding</keyword>